<evidence type="ECO:0000256" key="1">
    <source>
        <dbReference type="SAM" id="MobiDB-lite"/>
    </source>
</evidence>
<name>A0AAW2GHK9_9HYME</name>
<sequence>MPEKNGVIPSDQWPVGIFTTERQSSLFFSFPFPHALSLYFSLTRSFVLTRFLSFCLAERIRTFLSPESPRALTTLFLWRTWSPWWPVNASSVNTSAPPFLHFARAARLHADESAAYTSDTALLVPPLYPRCVPSRSLVTPFTPLLAPSRRAVLVPRTGREPMRAHRPVARIGGTGIFPRAPGYFPWWNPRASSMKRHERRIALPVVSFFVAHRRRTHRRVLSACVRRESLEAGAEDGEVARGEDFVAGTRGKMQPTDFGRASPDVTDAK</sequence>
<evidence type="ECO:0000313" key="2">
    <source>
        <dbReference type="EMBL" id="KAL0127068.1"/>
    </source>
</evidence>
<dbReference type="Proteomes" id="UP001430953">
    <property type="component" value="Unassembled WGS sequence"/>
</dbReference>
<gene>
    <name evidence="2" type="ORF">PUN28_005411</name>
</gene>
<dbReference type="AlphaFoldDB" id="A0AAW2GHK9"/>
<accession>A0AAW2GHK9</accession>
<organism evidence="2 3">
    <name type="scientific">Cardiocondyla obscurior</name>
    <dbReference type="NCBI Taxonomy" id="286306"/>
    <lineage>
        <taxon>Eukaryota</taxon>
        <taxon>Metazoa</taxon>
        <taxon>Ecdysozoa</taxon>
        <taxon>Arthropoda</taxon>
        <taxon>Hexapoda</taxon>
        <taxon>Insecta</taxon>
        <taxon>Pterygota</taxon>
        <taxon>Neoptera</taxon>
        <taxon>Endopterygota</taxon>
        <taxon>Hymenoptera</taxon>
        <taxon>Apocrita</taxon>
        <taxon>Aculeata</taxon>
        <taxon>Formicoidea</taxon>
        <taxon>Formicidae</taxon>
        <taxon>Myrmicinae</taxon>
        <taxon>Cardiocondyla</taxon>
    </lineage>
</organism>
<keyword evidence="3" id="KW-1185">Reference proteome</keyword>
<feature type="region of interest" description="Disordered" evidence="1">
    <location>
        <begin position="232"/>
        <end position="269"/>
    </location>
</feature>
<protein>
    <submittedName>
        <fullName evidence="2">Uncharacterized protein</fullName>
    </submittedName>
</protein>
<proteinExistence type="predicted"/>
<reference evidence="2 3" key="1">
    <citation type="submission" date="2023-03" db="EMBL/GenBank/DDBJ databases">
        <title>High recombination rates correlate with genetic variation in Cardiocondyla obscurior ants.</title>
        <authorList>
            <person name="Errbii M."/>
        </authorList>
    </citation>
    <scope>NUCLEOTIDE SEQUENCE [LARGE SCALE GENOMIC DNA]</scope>
    <source>
        <strain evidence="2">Alpha-2009</strain>
        <tissue evidence="2">Whole body</tissue>
    </source>
</reference>
<evidence type="ECO:0000313" key="3">
    <source>
        <dbReference type="Proteomes" id="UP001430953"/>
    </source>
</evidence>
<dbReference type="EMBL" id="JADYXP020000004">
    <property type="protein sequence ID" value="KAL0127068.1"/>
    <property type="molecule type" value="Genomic_DNA"/>
</dbReference>
<comment type="caution">
    <text evidence="2">The sequence shown here is derived from an EMBL/GenBank/DDBJ whole genome shotgun (WGS) entry which is preliminary data.</text>
</comment>